<feature type="region of interest" description="Disordered" evidence="1">
    <location>
        <begin position="134"/>
        <end position="154"/>
    </location>
</feature>
<dbReference type="PANTHER" id="PTHR14742">
    <property type="entry name" value="RIBONUCLEASE P SUBUNIT P21"/>
    <property type="match status" value="1"/>
</dbReference>
<evidence type="ECO:0000313" key="2">
    <source>
        <dbReference type="EMBL" id="OWP06518.1"/>
    </source>
</evidence>
<evidence type="ECO:0000256" key="1">
    <source>
        <dbReference type="SAM" id="MobiDB-lite"/>
    </source>
</evidence>
<dbReference type="InterPro" id="IPR007175">
    <property type="entry name" value="Rpr2/Snm1/Rpp21"/>
</dbReference>
<accession>A0A218ZEV0</accession>
<dbReference type="GO" id="GO:0005655">
    <property type="term" value="C:nucleolar ribonuclease P complex"/>
    <property type="evidence" value="ECO:0007669"/>
    <property type="project" value="TreeGrafter"/>
</dbReference>
<dbReference type="STRING" id="503106.A0A218ZEV0"/>
<comment type="caution">
    <text evidence="2">The sequence shown here is derived from an EMBL/GenBank/DDBJ whole genome shotgun (WGS) entry which is preliminary data.</text>
</comment>
<dbReference type="EMBL" id="MZNU01000045">
    <property type="protein sequence ID" value="OWP06518.1"/>
    <property type="molecule type" value="Genomic_DNA"/>
</dbReference>
<dbReference type="AlphaFoldDB" id="A0A218ZEV0"/>
<dbReference type="OrthoDB" id="438080at2759"/>
<dbReference type="Pfam" id="PF04032">
    <property type="entry name" value="Rpr2"/>
    <property type="match status" value="1"/>
</dbReference>
<name>A0A218ZEV0_9HELO</name>
<keyword evidence="3" id="KW-1185">Reference proteome</keyword>
<gene>
    <name evidence="2" type="ORF">B2J93_7068</name>
</gene>
<proteinExistence type="predicted"/>
<protein>
    <submittedName>
        <fullName evidence="2">Uncharacterized protein</fullName>
    </submittedName>
</protein>
<dbReference type="Proteomes" id="UP000242519">
    <property type="component" value="Unassembled WGS sequence"/>
</dbReference>
<reference evidence="2 3" key="1">
    <citation type="submission" date="2017-04" db="EMBL/GenBank/DDBJ databases">
        <title>Draft genome sequence of Marssonina coronaria NL1: causal agent of apple blotch.</title>
        <authorList>
            <person name="Cheng Q."/>
        </authorList>
    </citation>
    <scope>NUCLEOTIDE SEQUENCE [LARGE SCALE GENOMIC DNA]</scope>
    <source>
        <strain evidence="2 3">NL1</strain>
    </source>
</reference>
<sequence>MLPQEISARLKFLDDCAHLLAATAPATSRYIMSTHHALMFETNIEPTELQMMRACGACGTIMILGWGATLEPGRKAKGKQRVEAAEPLKTMVYNCGICSRKTRISTGIPKPPGRHGKSISKSISNLKSSSTLTIPQATTIGKSNKKRSRSKNKGGLAAILARNQASQVPSSGYGLDLIDFMKKG</sequence>
<organism evidence="2 3">
    <name type="scientific">Diplocarpon coronariae</name>
    <dbReference type="NCBI Taxonomy" id="2795749"/>
    <lineage>
        <taxon>Eukaryota</taxon>
        <taxon>Fungi</taxon>
        <taxon>Dikarya</taxon>
        <taxon>Ascomycota</taxon>
        <taxon>Pezizomycotina</taxon>
        <taxon>Leotiomycetes</taxon>
        <taxon>Helotiales</taxon>
        <taxon>Drepanopezizaceae</taxon>
        <taxon>Diplocarpon</taxon>
    </lineage>
</organism>
<feature type="compositionally biased region" description="Basic residues" evidence="1">
    <location>
        <begin position="143"/>
        <end position="152"/>
    </location>
</feature>
<dbReference type="PANTHER" id="PTHR14742:SF3">
    <property type="entry name" value="RIBONUCLEASE MRP PROTEIN SUBUNIT SNM1"/>
    <property type="match status" value="1"/>
</dbReference>
<evidence type="ECO:0000313" key="3">
    <source>
        <dbReference type="Proteomes" id="UP000242519"/>
    </source>
</evidence>
<dbReference type="InParanoid" id="A0A218ZEV0"/>
<dbReference type="GO" id="GO:0008033">
    <property type="term" value="P:tRNA processing"/>
    <property type="evidence" value="ECO:0007669"/>
    <property type="project" value="TreeGrafter"/>
</dbReference>